<accession>A0A136IVD0</accession>
<feature type="region of interest" description="Disordered" evidence="1">
    <location>
        <begin position="182"/>
        <end position="205"/>
    </location>
</feature>
<gene>
    <name evidence="3" type="ORF">Micbo1qcDRAFT_197177</name>
</gene>
<evidence type="ECO:0000313" key="3">
    <source>
        <dbReference type="EMBL" id="KXJ88877.1"/>
    </source>
</evidence>
<organism evidence="3 4">
    <name type="scientific">Microdochium bolleyi</name>
    <dbReference type="NCBI Taxonomy" id="196109"/>
    <lineage>
        <taxon>Eukaryota</taxon>
        <taxon>Fungi</taxon>
        <taxon>Dikarya</taxon>
        <taxon>Ascomycota</taxon>
        <taxon>Pezizomycotina</taxon>
        <taxon>Sordariomycetes</taxon>
        <taxon>Xylariomycetidae</taxon>
        <taxon>Xylariales</taxon>
        <taxon>Microdochiaceae</taxon>
        <taxon>Microdochium</taxon>
    </lineage>
</organism>
<reference evidence="4" key="1">
    <citation type="submission" date="2016-02" db="EMBL/GenBank/DDBJ databases">
        <title>Draft genome sequence of Microdochium bolleyi, a fungal endophyte of beachgrass.</title>
        <authorList>
            <consortium name="DOE Joint Genome Institute"/>
            <person name="David A.S."/>
            <person name="May G."/>
            <person name="Haridas S."/>
            <person name="Lim J."/>
            <person name="Wang M."/>
            <person name="Labutti K."/>
            <person name="Lipzen A."/>
            <person name="Barry K."/>
            <person name="Grigoriev I.V."/>
        </authorList>
    </citation>
    <scope>NUCLEOTIDE SEQUENCE [LARGE SCALE GENOMIC DNA]</scope>
    <source>
        <strain evidence="4">J235TASD1</strain>
    </source>
</reference>
<evidence type="ECO:0008006" key="5">
    <source>
        <dbReference type="Google" id="ProtNLM"/>
    </source>
</evidence>
<keyword evidence="2" id="KW-0812">Transmembrane</keyword>
<evidence type="ECO:0000256" key="2">
    <source>
        <dbReference type="SAM" id="Phobius"/>
    </source>
</evidence>
<dbReference type="Proteomes" id="UP000070501">
    <property type="component" value="Unassembled WGS sequence"/>
</dbReference>
<protein>
    <recommendedName>
        <fullName evidence="5">Mid2 domain-containing protein</fullName>
    </recommendedName>
</protein>
<proteinExistence type="predicted"/>
<evidence type="ECO:0000313" key="4">
    <source>
        <dbReference type="Proteomes" id="UP000070501"/>
    </source>
</evidence>
<evidence type="ECO:0000256" key="1">
    <source>
        <dbReference type="SAM" id="MobiDB-lite"/>
    </source>
</evidence>
<feature type="transmembrane region" description="Helical" evidence="2">
    <location>
        <begin position="212"/>
        <end position="236"/>
    </location>
</feature>
<dbReference type="AlphaFoldDB" id="A0A136IVD0"/>
<name>A0A136IVD0_9PEZI</name>
<dbReference type="EMBL" id="KQ964257">
    <property type="protein sequence ID" value="KXJ88877.1"/>
    <property type="molecule type" value="Genomic_DNA"/>
</dbReference>
<sequence length="352" mass="38922">MKIFYHLGRFSHPLCHLLHQPLFSSLREATMLVHLFYSACFLFPIATAQSGNPVDWNNRFMWPPLPGQKASLDATAFYGNPVIEYGKPLSRPFTFITRMNATAIMMQQEHSPELAKRHLIRDCVPNRPDNATTMHYWDGNIGEIDVELTNVVFLIAYECDFRRAMFGSHYFNLTRAVSASTTSSRASTPTSIAAPADPTPGAGNTTSGSNTVVLAGAIGGGIGGALLLIAAAFACWRYTKNKKDKSQHHLLLQQQQQQPPPYGFLPDDSSGVWGTRAELMTTLTVCDSYEDTNHQTQHLWKDHGTRHDVDDAAAYPFHSDYVRAPPNVAVVPPAELSGDSHFHPSIVQGRPS</sequence>
<dbReference type="OrthoDB" id="4160637at2759"/>
<dbReference type="InParanoid" id="A0A136IVD0"/>
<dbReference type="STRING" id="196109.A0A136IVD0"/>
<feature type="compositionally biased region" description="Low complexity" evidence="1">
    <location>
        <begin position="182"/>
        <end position="200"/>
    </location>
</feature>
<keyword evidence="2" id="KW-1133">Transmembrane helix</keyword>
<keyword evidence="2" id="KW-0472">Membrane</keyword>
<keyword evidence="4" id="KW-1185">Reference proteome</keyword>